<evidence type="ECO:0000259" key="2">
    <source>
        <dbReference type="PROSITE" id="PS50853"/>
    </source>
</evidence>
<dbReference type="InterPro" id="IPR003961">
    <property type="entry name" value="FN3_dom"/>
</dbReference>
<dbReference type="EMBL" id="FQYI01000025">
    <property type="protein sequence ID" value="SHJ27104.1"/>
    <property type="molecule type" value="Genomic_DNA"/>
</dbReference>
<evidence type="ECO:0000313" key="4">
    <source>
        <dbReference type="Proteomes" id="UP000184335"/>
    </source>
</evidence>
<feature type="non-terminal residue" evidence="3">
    <location>
        <position position="484"/>
    </location>
</feature>
<dbReference type="RefSeq" id="WP_073181059.1">
    <property type="nucleotide sequence ID" value="NZ_FQYI01000025.1"/>
</dbReference>
<dbReference type="NCBIfam" id="NF038128">
    <property type="entry name" value="choice_anch_J"/>
    <property type="match status" value="1"/>
</dbReference>
<accession>A0A1M6HYD9</accession>
<proteinExistence type="predicted"/>
<dbReference type="AlphaFoldDB" id="A0A1M6HYD9"/>
<dbReference type="InterPro" id="IPR011628">
    <property type="entry name" value="Cleaved_adhesin"/>
</dbReference>
<dbReference type="STRING" id="1118202.SAMN05443429_1251"/>
<dbReference type="Proteomes" id="UP000184335">
    <property type="component" value="Unassembled WGS sequence"/>
</dbReference>
<evidence type="ECO:0000313" key="3">
    <source>
        <dbReference type="EMBL" id="SHJ27104.1"/>
    </source>
</evidence>
<dbReference type="InterPro" id="IPR013783">
    <property type="entry name" value="Ig-like_fold"/>
</dbReference>
<gene>
    <name evidence="3" type="ORF">SAMN05443429_1251</name>
</gene>
<sequence length="484" mass="53403">MKQKILTALLVLPLCASAQFFENFDSSTNIPVGWKVISGGAYQTFRIGKEEAYSLSNAALIRTNSTSAQDDYLVTPVFTVIEGVSDRLTYFVKNHDPYNVDEYSVKLTLSEDPMGTDFTTVLLPVTSAPNDWTQVKIDLKSFIGNKIRIGFHSASKSKYQIYFDDIRVDGKPLDKPGSPQLTSPAENVPFDLGDKLEWMPPVTGGVVDRYEVYIGTTTNPDILIPNNYLFAKPKNIQPNTQYFWQVKAINDAGVSVGIPSVKSFKTADSPFMPYCGPLKYTDNGVEPITFVSFNGMTNTTSAETTAPEHEVFKNKIARVNPGGTYSIKLGGNTRGYNAHRFIVFVDWNQDGVFEPSETYFASKDNALVLYNSSGLDGKTVYGDIKVPENAKLGLTRMRIKKNYSSSPYINPCFSLGGLNTGYNGGFGQTEDYSIDVTTDKLNTSEQMLQNALIIYPNPASDVLNISTPEKVLDVRIFAADGKLV</sequence>
<dbReference type="Gene3D" id="2.60.120.200">
    <property type="match status" value="1"/>
</dbReference>
<protein>
    <submittedName>
        <fullName evidence="3">Cleaved Adhesin Domain</fullName>
    </submittedName>
</protein>
<dbReference type="SUPFAM" id="SSF49265">
    <property type="entry name" value="Fibronectin type III"/>
    <property type="match status" value="1"/>
</dbReference>
<organism evidence="3 4">
    <name type="scientific">Cruoricaptor ignavus</name>
    <dbReference type="NCBI Taxonomy" id="1118202"/>
    <lineage>
        <taxon>Bacteria</taxon>
        <taxon>Pseudomonadati</taxon>
        <taxon>Bacteroidota</taxon>
        <taxon>Flavobacteriia</taxon>
        <taxon>Flavobacteriales</taxon>
        <taxon>Weeksellaceae</taxon>
        <taxon>Cruoricaptor</taxon>
    </lineage>
</organism>
<keyword evidence="1" id="KW-0732">Signal</keyword>
<dbReference type="Pfam" id="PF20009">
    <property type="entry name" value="GEVED"/>
    <property type="match status" value="1"/>
</dbReference>
<feature type="signal peptide" evidence="1">
    <location>
        <begin position="1"/>
        <end position="18"/>
    </location>
</feature>
<evidence type="ECO:0000256" key="1">
    <source>
        <dbReference type="SAM" id="SignalP"/>
    </source>
</evidence>
<feature type="domain" description="Fibronectin type-III" evidence="2">
    <location>
        <begin position="175"/>
        <end position="269"/>
    </location>
</feature>
<dbReference type="Gene3D" id="2.60.40.10">
    <property type="entry name" value="Immunoglobulins"/>
    <property type="match status" value="1"/>
</dbReference>
<feature type="chain" id="PRO_5012048073" evidence="1">
    <location>
        <begin position="19"/>
        <end position="484"/>
    </location>
</feature>
<dbReference type="PROSITE" id="PS50853">
    <property type="entry name" value="FN3"/>
    <property type="match status" value="1"/>
</dbReference>
<dbReference type="InterPro" id="IPR036116">
    <property type="entry name" value="FN3_sf"/>
</dbReference>
<dbReference type="InterPro" id="IPR045474">
    <property type="entry name" value="GEVED"/>
</dbReference>
<name>A0A1M6HYD9_9FLAO</name>
<reference evidence="3 4" key="1">
    <citation type="submission" date="2016-11" db="EMBL/GenBank/DDBJ databases">
        <authorList>
            <person name="Jaros S."/>
            <person name="Januszkiewicz K."/>
            <person name="Wedrychowicz H."/>
        </authorList>
    </citation>
    <scope>NUCLEOTIDE SEQUENCE [LARGE SCALE GENOMIC DNA]</scope>
    <source>
        <strain evidence="3 4">DSM 25479</strain>
    </source>
</reference>
<dbReference type="Pfam" id="PF07675">
    <property type="entry name" value="Cleaved_Adhesin"/>
    <property type="match status" value="1"/>
</dbReference>
<keyword evidence="4" id="KW-1185">Reference proteome</keyword>